<keyword evidence="1 6" id="KW-0479">Metal-binding</keyword>
<evidence type="ECO:0000256" key="6">
    <source>
        <dbReference type="PROSITE-ProRule" id="PRU01263"/>
    </source>
</evidence>
<dbReference type="EMBL" id="CH902617">
    <property type="protein sequence ID" value="EDV42942.1"/>
    <property type="molecule type" value="Genomic_DNA"/>
</dbReference>
<dbReference type="PROSITE" id="PS00028">
    <property type="entry name" value="ZINC_FINGER_C2H2_1"/>
    <property type="match status" value="6"/>
</dbReference>
<protein>
    <submittedName>
        <fullName evidence="10">Uncharacterized protein, isoform A</fullName>
    </submittedName>
</protein>
<sequence length="389" mass="45293">MDKQATKQGAARTFRILKCAKKSEVVVAPLESASQEVSIGNFPVLDLQNNCRLCLEEPKPSLMLDMSDCYDQESGLSYYDCYEICTREDLRQRPSHEPRTLCKRCAVELQWAYDFHKKVALANQQLLEIFESSVRDSSEQEMEDDDLDEEYLVDDEENEEDGEKKEDENDQESQEENSEDLSTHQGPSGVVSCKFCHKVFKNRSRMLTHEVIHLTNRPRFQCTQCNRVYLTKQALKVHVEAKHQHSGVTCDTCGKVFAIAKALEIHKRYHSRDFPFACDLCDRKYAQRSHLTVHQKVKHSGERFICEYGNCNKTFTSSSSLRYHEYTHTTMPFECGHCQKRFPARTKLRLHIEGAHNRVVEIDELEEMRKFRVSRSKLVLTKIHEKKKP</sequence>
<evidence type="ECO:0000256" key="7">
    <source>
        <dbReference type="SAM" id="MobiDB-lite"/>
    </source>
</evidence>
<dbReference type="STRING" id="7217.B3LYM7"/>
<dbReference type="Proteomes" id="UP000007801">
    <property type="component" value="Unassembled WGS sequence"/>
</dbReference>
<dbReference type="SUPFAM" id="SSF57667">
    <property type="entry name" value="beta-beta-alpha zinc fingers"/>
    <property type="match status" value="3"/>
</dbReference>
<dbReference type="InterPro" id="IPR036236">
    <property type="entry name" value="Znf_C2H2_sf"/>
</dbReference>
<name>B3LYM7_DROAN</name>
<dbReference type="SMART" id="SM00355">
    <property type="entry name" value="ZnF_C2H2"/>
    <property type="match status" value="6"/>
</dbReference>
<feature type="domain" description="C2H2-type" evidence="8">
    <location>
        <begin position="333"/>
        <end position="356"/>
    </location>
</feature>
<evidence type="ECO:0000256" key="2">
    <source>
        <dbReference type="ARBA" id="ARBA00022737"/>
    </source>
</evidence>
<dbReference type="OMA" id="ECTHTEM"/>
<gene>
    <name evidence="10" type="primary">Dana\GF18239</name>
    <name evidence="10" type="synonym">dana_GLEANR_19497</name>
    <name evidence="10" type="ORF">GF18239</name>
</gene>
<evidence type="ECO:0000313" key="11">
    <source>
        <dbReference type="Proteomes" id="UP000007801"/>
    </source>
</evidence>
<dbReference type="AlphaFoldDB" id="B3LYM7"/>
<feature type="domain" description="ZAD" evidence="9">
    <location>
        <begin position="49"/>
        <end position="129"/>
    </location>
</feature>
<dbReference type="GO" id="GO:0000981">
    <property type="term" value="F:DNA-binding transcription factor activity, RNA polymerase II-specific"/>
    <property type="evidence" value="ECO:0007669"/>
    <property type="project" value="TreeGrafter"/>
</dbReference>
<feature type="domain" description="C2H2-type" evidence="8">
    <location>
        <begin position="220"/>
        <end position="247"/>
    </location>
</feature>
<dbReference type="Gene3D" id="3.30.160.60">
    <property type="entry name" value="Classic Zinc Finger"/>
    <property type="match status" value="3"/>
</dbReference>
<evidence type="ECO:0000259" key="9">
    <source>
        <dbReference type="PROSITE" id="PS51915"/>
    </source>
</evidence>
<feature type="domain" description="C2H2-type" evidence="8">
    <location>
        <begin position="304"/>
        <end position="329"/>
    </location>
</feature>
<dbReference type="GeneID" id="6501017"/>
<feature type="binding site" evidence="6">
    <location>
        <position position="102"/>
    </location>
    <ligand>
        <name>Zn(2+)</name>
        <dbReference type="ChEBI" id="CHEBI:29105"/>
    </ligand>
</feature>
<accession>B3LYM7</accession>
<feature type="compositionally biased region" description="Acidic residues" evidence="7">
    <location>
        <begin position="139"/>
        <end position="161"/>
    </location>
</feature>
<proteinExistence type="predicted"/>
<dbReference type="PROSITE" id="PS50157">
    <property type="entry name" value="ZINC_FINGER_C2H2_2"/>
    <property type="match status" value="6"/>
</dbReference>
<keyword evidence="4 6" id="KW-0862">Zinc</keyword>
<dbReference type="KEGG" id="dan:6501017"/>
<dbReference type="InterPro" id="IPR012934">
    <property type="entry name" value="Znf_AD"/>
</dbReference>
<dbReference type="SMART" id="SM00868">
    <property type="entry name" value="zf-AD"/>
    <property type="match status" value="1"/>
</dbReference>
<evidence type="ECO:0000256" key="5">
    <source>
        <dbReference type="PROSITE-ProRule" id="PRU00042"/>
    </source>
</evidence>
<feature type="compositionally biased region" description="Acidic residues" evidence="7">
    <location>
        <begin position="168"/>
        <end position="179"/>
    </location>
</feature>
<evidence type="ECO:0000256" key="1">
    <source>
        <dbReference type="ARBA" id="ARBA00022723"/>
    </source>
</evidence>
<keyword evidence="3 5" id="KW-0863">Zinc-finger</keyword>
<dbReference type="Pfam" id="PF13894">
    <property type="entry name" value="zf-C2H2_4"/>
    <property type="match status" value="1"/>
</dbReference>
<feature type="binding site" evidence="6">
    <location>
        <position position="51"/>
    </location>
    <ligand>
        <name>Zn(2+)</name>
        <dbReference type="ChEBI" id="CHEBI:29105"/>
    </ligand>
</feature>
<organism evidence="10 11">
    <name type="scientific">Drosophila ananassae</name>
    <name type="common">Fruit fly</name>
    <dbReference type="NCBI Taxonomy" id="7217"/>
    <lineage>
        <taxon>Eukaryota</taxon>
        <taxon>Metazoa</taxon>
        <taxon>Ecdysozoa</taxon>
        <taxon>Arthropoda</taxon>
        <taxon>Hexapoda</taxon>
        <taxon>Insecta</taxon>
        <taxon>Pterygota</taxon>
        <taxon>Neoptera</taxon>
        <taxon>Endopterygota</taxon>
        <taxon>Diptera</taxon>
        <taxon>Brachycera</taxon>
        <taxon>Muscomorpha</taxon>
        <taxon>Ephydroidea</taxon>
        <taxon>Drosophilidae</taxon>
        <taxon>Drosophila</taxon>
        <taxon>Sophophora</taxon>
    </lineage>
</organism>
<feature type="domain" description="C2H2-type" evidence="8">
    <location>
        <begin position="276"/>
        <end position="304"/>
    </location>
</feature>
<dbReference type="Pfam" id="PF00096">
    <property type="entry name" value="zf-C2H2"/>
    <property type="match status" value="3"/>
</dbReference>
<evidence type="ECO:0000259" key="8">
    <source>
        <dbReference type="PROSITE" id="PS50157"/>
    </source>
</evidence>
<feature type="domain" description="C2H2-type" evidence="8">
    <location>
        <begin position="191"/>
        <end position="218"/>
    </location>
</feature>
<dbReference type="SMR" id="B3LYM7"/>
<dbReference type="FunFam" id="3.30.160.60:FF:003510">
    <property type="entry name" value="GM10229"/>
    <property type="match status" value="1"/>
</dbReference>
<dbReference type="PANTHER" id="PTHR24379:SF127">
    <property type="entry name" value="BLOODY FINGERS-RELATED"/>
    <property type="match status" value="1"/>
</dbReference>
<evidence type="ECO:0000256" key="4">
    <source>
        <dbReference type="ARBA" id="ARBA00022833"/>
    </source>
</evidence>
<keyword evidence="11" id="KW-1185">Reference proteome</keyword>
<feature type="domain" description="C2H2-type" evidence="8">
    <location>
        <begin position="248"/>
        <end position="275"/>
    </location>
</feature>
<dbReference type="PROSITE" id="PS51915">
    <property type="entry name" value="ZAD"/>
    <property type="match status" value="1"/>
</dbReference>
<evidence type="ECO:0000313" key="10">
    <source>
        <dbReference type="EMBL" id="EDV42942.1"/>
    </source>
</evidence>
<dbReference type="GO" id="GO:0005634">
    <property type="term" value="C:nucleus"/>
    <property type="evidence" value="ECO:0007669"/>
    <property type="project" value="InterPro"/>
</dbReference>
<dbReference type="GO" id="GO:0008270">
    <property type="term" value="F:zinc ion binding"/>
    <property type="evidence" value="ECO:0007669"/>
    <property type="project" value="UniProtKB-UniRule"/>
</dbReference>
<feature type="binding site" evidence="6">
    <location>
        <position position="54"/>
    </location>
    <ligand>
        <name>Zn(2+)</name>
        <dbReference type="ChEBI" id="CHEBI:29105"/>
    </ligand>
</feature>
<dbReference type="PANTHER" id="PTHR24379">
    <property type="entry name" value="KRAB AND ZINC FINGER DOMAIN-CONTAINING"/>
    <property type="match status" value="1"/>
</dbReference>
<dbReference type="GO" id="GO:0042802">
    <property type="term" value="F:identical protein binding"/>
    <property type="evidence" value="ECO:0007669"/>
    <property type="project" value="EnsemblMetazoa"/>
</dbReference>
<dbReference type="Pfam" id="PF07776">
    <property type="entry name" value="zf-AD"/>
    <property type="match status" value="1"/>
</dbReference>
<keyword evidence="2" id="KW-0677">Repeat</keyword>
<feature type="region of interest" description="Disordered" evidence="7">
    <location>
        <begin position="134"/>
        <end position="187"/>
    </location>
</feature>
<reference evidence="10 11" key="1">
    <citation type="journal article" date="2007" name="Nature">
        <title>Evolution of genes and genomes on the Drosophila phylogeny.</title>
        <authorList>
            <consortium name="Drosophila 12 Genomes Consortium"/>
            <person name="Clark A.G."/>
            <person name="Eisen M.B."/>
            <person name="Smith D.R."/>
            <person name="Bergman C.M."/>
            <person name="Oliver B."/>
            <person name="Markow T.A."/>
            <person name="Kaufman T.C."/>
            <person name="Kellis M."/>
            <person name="Gelbart W."/>
            <person name="Iyer V.N."/>
            <person name="Pollard D.A."/>
            <person name="Sackton T.B."/>
            <person name="Larracuente A.M."/>
            <person name="Singh N.D."/>
            <person name="Abad J.P."/>
            <person name="Abt D.N."/>
            <person name="Adryan B."/>
            <person name="Aguade M."/>
            <person name="Akashi H."/>
            <person name="Anderson W.W."/>
            <person name="Aquadro C.F."/>
            <person name="Ardell D.H."/>
            <person name="Arguello R."/>
            <person name="Artieri C.G."/>
            <person name="Barbash D.A."/>
            <person name="Barker D."/>
            <person name="Barsanti P."/>
            <person name="Batterham P."/>
            <person name="Batzoglou S."/>
            <person name="Begun D."/>
            <person name="Bhutkar A."/>
            <person name="Blanco E."/>
            <person name="Bosak S.A."/>
            <person name="Bradley R.K."/>
            <person name="Brand A.D."/>
            <person name="Brent M.R."/>
            <person name="Brooks A.N."/>
            <person name="Brown R.H."/>
            <person name="Butlin R.K."/>
            <person name="Caggese C."/>
            <person name="Calvi B.R."/>
            <person name="Bernardo de Carvalho A."/>
            <person name="Caspi A."/>
            <person name="Castrezana S."/>
            <person name="Celniker S.E."/>
            <person name="Chang J.L."/>
            <person name="Chapple C."/>
            <person name="Chatterji S."/>
            <person name="Chinwalla A."/>
            <person name="Civetta A."/>
            <person name="Clifton S.W."/>
            <person name="Comeron J.M."/>
            <person name="Costello J.C."/>
            <person name="Coyne J.A."/>
            <person name="Daub J."/>
            <person name="David R.G."/>
            <person name="Delcher A.L."/>
            <person name="Delehaunty K."/>
            <person name="Do C.B."/>
            <person name="Ebling H."/>
            <person name="Edwards K."/>
            <person name="Eickbush T."/>
            <person name="Evans J.D."/>
            <person name="Filipski A."/>
            <person name="Findeiss S."/>
            <person name="Freyhult E."/>
            <person name="Fulton L."/>
            <person name="Fulton R."/>
            <person name="Garcia A.C."/>
            <person name="Gardiner A."/>
            <person name="Garfield D.A."/>
            <person name="Garvin B.E."/>
            <person name="Gibson G."/>
            <person name="Gilbert D."/>
            <person name="Gnerre S."/>
            <person name="Godfrey J."/>
            <person name="Good R."/>
            <person name="Gotea V."/>
            <person name="Gravely B."/>
            <person name="Greenberg A.J."/>
            <person name="Griffiths-Jones S."/>
            <person name="Gross S."/>
            <person name="Guigo R."/>
            <person name="Gustafson E.A."/>
            <person name="Haerty W."/>
            <person name="Hahn M.W."/>
            <person name="Halligan D.L."/>
            <person name="Halpern A.L."/>
            <person name="Halter G.M."/>
            <person name="Han M.V."/>
            <person name="Heger A."/>
            <person name="Hillier L."/>
            <person name="Hinrichs A.S."/>
            <person name="Holmes I."/>
            <person name="Hoskins R.A."/>
            <person name="Hubisz M.J."/>
            <person name="Hultmark D."/>
            <person name="Huntley M.A."/>
            <person name="Jaffe D.B."/>
            <person name="Jagadeeshan S."/>
            <person name="Jeck W.R."/>
            <person name="Johnson J."/>
            <person name="Jones C.D."/>
            <person name="Jordan W.C."/>
            <person name="Karpen G.H."/>
            <person name="Kataoka E."/>
            <person name="Keightley P.D."/>
            <person name="Kheradpour P."/>
            <person name="Kirkness E.F."/>
            <person name="Koerich L.B."/>
            <person name="Kristiansen K."/>
            <person name="Kudrna D."/>
            <person name="Kulathinal R.J."/>
            <person name="Kumar S."/>
            <person name="Kwok R."/>
            <person name="Lander E."/>
            <person name="Langley C.H."/>
            <person name="Lapoint R."/>
            <person name="Lazzaro B.P."/>
            <person name="Lee S.J."/>
            <person name="Levesque L."/>
            <person name="Li R."/>
            <person name="Lin C.F."/>
            <person name="Lin M.F."/>
            <person name="Lindblad-Toh K."/>
            <person name="Llopart A."/>
            <person name="Long M."/>
            <person name="Low L."/>
            <person name="Lozovsky E."/>
            <person name="Lu J."/>
            <person name="Luo M."/>
            <person name="Machado C.A."/>
            <person name="Makalowski W."/>
            <person name="Marzo M."/>
            <person name="Matsuda M."/>
            <person name="Matzkin L."/>
            <person name="McAllister B."/>
            <person name="McBride C.S."/>
            <person name="McKernan B."/>
            <person name="McKernan K."/>
            <person name="Mendez-Lago M."/>
            <person name="Minx P."/>
            <person name="Mollenhauer M.U."/>
            <person name="Montooth K."/>
            <person name="Mount S.M."/>
            <person name="Mu X."/>
            <person name="Myers E."/>
            <person name="Negre B."/>
            <person name="Newfeld S."/>
            <person name="Nielsen R."/>
            <person name="Noor M.A."/>
            <person name="O'Grady P."/>
            <person name="Pachter L."/>
            <person name="Papaceit M."/>
            <person name="Parisi M.J."/>
            <person name="Parisi M."/>
            <person name="Parts L."/>
            <person name="Pedersen J.S."/>
            <person name="Pesole G."/>
            <person name="Phillippy A.M."/>
            <person name="Ponting C.P."/>
            <person name="Pop M."/>
            <person name="Porcelli D."/>
            <person name="Powell J.R."/>
            <person name="Prohaska S."/>
            <person name="Pruitt K."/>
            <person name="Puig M."/>
            <person name="Quesneville H."/>
            <person name="Ram K.R."/>
            <person name="Rand D."/>
            <person name="Rasmussen M.D."/>
            <person name="Reed L.K."/>
            <person name="Reenan R."/>
            <person name="Reily A."/>
            <person name="Remington K.A."/>
            <person name="Rieger T.T."/>
            <person name="Ritchie M.G."/>
            <person name="Robin C."/>
            <person name="Rogers Y.H."/>
            <person name="Rohde C."/>
            <person name="Rozas J."/>
            <person name="Rubenfield M.J."/>
            <person name="Ruiz A."/>
            <person name="Russo S."/>
            <person name="Salzberg S.L."/>
            <person name="Sanchez-Gracia A."/>
            <person name="Saranga D.J."/>
            <person name="Sato H."/>
            <person name="Schaeffer S.W."/>
            <person name="Schatz M.C."/>
            <person name="Schlenke T."/>
            <person name="Schwartz R."/>
            <person name="Segarra C."/>
            <person name="Singh R.S."/>
            <person name="Sirot L."/>
            <person name="Sirota M."/>
            <person name="Sisneros N.B."/>
            <person name="Smith C.D."/>
            <person name="Smith T.F."/>
            <person name="Spieth J."/>
            <person name="Stage D.E."/>
            <person name="Stark A."/>
            <person name="Stephan W."/>
            <person name="Strausberg R.L."/>
            <person name="Strempel S."/>
            <person name="Sturgill D."/>
            <person name="Sutton G."/>
            <person name="Sutton G.G."/>
            <person name="Tao W."/>
            <person name="Teichmann S."/>
            <person name="Tobari Y.N."/>
            <person name="Tomimura Y."/>
            <person name="Tsolas J.M."/>
            <person name="Valente V.L."/>
            <person name="Venter E."/>
            <person name="Venter J.C."/>
            <person name="Vicario S."/>
            <person name="Vieira F.G."/>
            <person name="Vilella A.J."/>
            <person name="Villasante A."/>
            <person name="Walenz B."/>
            <person name="Wang J."/>
            <person name="Wasserman M."/>
            <person name="Watts T."/>
            <person name="Wilson D."/>
            <person name="Wilson R.K."/>
            <person name="Wing R.A."/>
            <person name="Wolfner M.F."/>
            <person name="Wong A."/>
            <person name="Wong G.K."/>
            <person name="Wu C.I."/>
            <person name="Wu G."/>
            <person name="Yamamoto D."/>
            <person name="Yang H.P."/>
            <person name="Yang S.P."/>
            <person name="Yorke J.A."/>
            <person name="Yoshida K."/>
            <person name="Zdobnov E."/>
            <person name="Zhang P."/>
            <person name="Zhang Y."/>
            <person name="Zimin A.V."/>
            <person name="Baldwin J."/>
            <person name="Abdouelleil A."/>
            <person name="Abdulkadir J."/>
            <person name="Abebe A."/>
            <person name="Abera B."/>
            <person name="Abreu J."/>
            <person name="Acer S.C."/>
            <person name="Aftuck L."/>
            <person name="Alexander A."/>
            <person name="An P."/>
            <person name="Anderson E."/>
            <person name="Anderson S."/>
            <person name="Arachi H."/>
            <person name="Azer M."/>
            <person name="Bachantsang P."/>
            <person name="Barry A."/>
            <person name="Bayul T."/>
            <person name="Berlin A."/>
            <person name="Bessette D."/>
            <person name="Bloom T."/>
            <person name="Blye J."/>
            <person name="Boguslavskiy L."/>
            <person name="Bonnet C."/>
            <person name="Boukhgalter B."/>
            <person name="Bourzgui I."/>
            <person name="Brown A."/>
            <person name="Cahill P."/>
            <person name="Channer S."/>
            <person name="Cheshatsang Y."/>
            <person name="Chuda L."/>
            <person name="Citroen M."/>
            <person name="Collymore A."/>
            <person name="Cooke P."/>
            <person name="Costello M."/>
            <person name="D'Aco K."/>
            <person name="Daza R."/>
            <person name="De Haan G."/>
            <person name="DeGray S."/>
            <person name="DeMaso C."/>
            <person name="Dhargay N."/>
            <person name="Dooley K."/>
            <person name="Dooley E."/>
            <person name="Doricent M."/>
            <person name="Dorje P."/>
            <person name="Dorjee K."/>
            <person name="Dupes A."/>
            <person name="Elong R."/>
            <person name="Falk J."/>
            <person name="Farina A."/>
            <person name="Faro S."/>
            <person name="Ferguson D."/>
            <person name="Fisher S."/>
            <person name="Foley C.D."/>
            <person name="Franke A."/>
            <person name="Friedrich D."/>
            <person name="Gadbois L."/>
            <person name="Gearin G."/>
            <person name="Gearin C.R."/>
            <person name="Giannoukos G."/>
            <person name="Goode T."/>
            <person name="Graham J."/>
            <person name="Grandbois E."/>
            <person name="Grewal S."/>
            <person name="Gyaltsen K."/>
            <person name="Hafez N."/>
            <person name="Hagos B."/>
            <person name="Hall J."/>
            <person name="Henson C."/>
            <person name="Hollinger A."/>
            <person name="Honan T."/>
            <person name="Huard M.D."/>
            <person name="Hughes L."/>
            <person name="Hurhula B."/>
            <person name="Husby M.E."/>
            <person name="Kamat A."/>
            <person name="Kanga B."/>
            <person name="Kashin S."/>
            <person name="Khazanovich D."/>
            <person name="Kisner P."/>
            <person name="Lance K."/>
            <person name="Lara M."/>
            <person name="Lee W."/>
            <person name="Lennon N."/>
            <person name="Letendre F."/>
            <person name="LeVine R."/>
            <person name="Lipovsky A."/>
            <person name="Liu X."/>
            <person name="Liu J."/>
            <person name="Liu S."/>
            <person name="Lokyitsang T."/>
            <person name="Lokyitsang Y."/>
            <person name="Lubonja R."/>
            <person name="Lui A."/>
            <person name="MacDonald P."/>
            <person name="Magnisalis V."/>
            <person name="Maru K."/>
            <person name="Matthews C."/>
            <person name="McCusker W."/>
            <person name="McDonough S."/>
            <person name="Mehta T."/>
            <person name="Meldrim J."/>
            <person name="Meneus L."/>
            <person name="Mihai O."/>
            <person name="Mihalev A."/>
            <person name="Mihova T."/>
            <person name="Mittelman R."/>
            <person name="Mlenga V."/>
            <person name="Montmayeur A."/>
            <person name="Mulrain L."/>
            <person name="Navidi A."/>
            <person name="Naylor J."/>
            <person name="Negash T."/>
            <person name="Nguyen T."/>
            <person name="Nguyen N."/>
            <person name="Nicol R."/>
            <person name="Norbu C."/>
            <person name="Norbu N."/>
            <person name="Novod N."/>
            <person name="O'Neill B."/>
            <person name="Osman S."/>
            <person name="Markiewicz E."/>
            <person name="Oyono O.L."/>
            <person name="Patti C."/>
            <person name="Phunkhang P."/>
            <person name="Pierre F."/>
            <person name="Priest M."/>
            <person name="Raghuraman S."/>
            <person name="Rege F."/>
            <person name="Reyes R."/>
            <person name="Rise C."/>
            <person name="Rogov P."/>
            <person name="Ross K."/>
            <person name="Ryan E."/>
            <person name="Settipalli S."/>
            <person name="Shea T."/>
            <person name="Sherpa N."/>
            <person name="Shi L."/>
            <person name="Shih D."/>
            <person name="Sparrow T."/>
            <person name="Spaulding J."/>
            <person name="Stalker J."/>
            <person name="Stange-Thomann N."/>
            <person name="Stavropoulos S."/>
            <person name="Stone C."/>
            <person name="Strader C."/>
            <person name="Tesfaye S."/>
            <person name="Thomson T."/>
            <person name="Thoulutsang Y."/>
            <person name="Thoulutsang D."/>
            <person name="Topham K."/>
            <person name="Topping I."/>
            <person name="Tsamla T."/>
            <person name="Vassiliev H."/>
            <person name="Vo A."/>
            <person name="Wangchuk T."/>
            <person name="Wangdi T."/>
            <person name="Weiand M."/>
            <person name="Wilkinson J."/>
            <person name="Wilson A."/>
            <person name="Yadav S."/>
            <person name="Young G."/>
            <person name="Yu Q."/>
            <person name="Zembek L."/>
            <person name="Zhong D."/>
            <person name="Zimmer A."/>
            <person name="Zwirko Z."/>
            <person name="Jaffe D.B."/>
            <person name="Alvarez P."/>
            <person name="Brockman W."/>
            <person name="Butler J."/>
            <person name="Chin C."/>
            <person name="Gnerre S."/>
            <person name="Grabherr M."/>
            <person name="Kleber M."/>
            <person name="Mauceli E."/>
            <person name="MacCallum I."/>
        </authorList>
    </citation>
    <scope>NUCLEOTIDE SEQUENCE [LARGE SCALE GENOMIC DNA]</scope>
    <source>
        <strain evidence="11">Tucson 14024-0371.13</strain>
    </source>
</reference>
<feature type="binding site" evidence="6">
    <location>
        <position position="105"/>
    </location>
    <ligand>
        <name>Zn(2+)</name>
        <dbReference type="ChEBI" id="CHEBI:29105"/>
    </ligand>
</feature>
<dbReference type="OrthoDB" id="10039931at2759"/>
<dbReference type="HOGENOM" id="CLU_716249_0_0_1"/>
<dbReference type="FunCoup" id="B3LYM7">
    <property type="interactions" value="90"/>
</dbReference>
<dbReference type="InterPro" id="IPR013087">
    <property type="entry name" value="Znf_C2H2_type"/>
</dbReference>
<dbReference type="PhylomeDB" id="B3LYM7"/>
<dbReference type="eggNOG" id="KOG1721">
    <property type="taxonomic scope" value="Eukaryota"/>
</dbReference>
<evidence type="ECO:0000256" key="3">
    <source>
        <dbReference type="ARBA" id="ARBA00022771"/>
    </source>
</evidence>
<dbReference type="InParanoid" id="B3LYM7"/>
<dbReference type="GO" id="GO:0000977">
    <property type="term" value="F:RNA polymerase II transcription regulatory region sequence-specific DNA binding"/>
    <property type="evidence" value="ECO:0007669"/>
    <property type="project" value="TreeGrafter"/>
</dbReference>